<dbReference type="PANTHER" id="PTHR32347">
    <property type="entry name" value="EFFLUX SYSTEM COMPONENT YKNX-RELATED"/>
    <property type="match status" value="1"/>
</dbReference>
<organism evidence="5 6">
    <name type="scientific">Aporhodopirellula rubra</name>
    <dbReference type="NCBI Taxonomy" id="980271"/>
    <lineage>
        <taxon>Bacteria</taxon>
        <taxon>Pseudomonadati</taxon>
        <taxon>Planctomycetota</taxon>
        <taxon>Planctomycetia</taxon>
        <taxon>Pirellulales</taxon>
        <taxon>Pirellulaceae</taxon>
        <taxon>Aporhodopirellula</taxon>
    </lineage>
</organism>
<evidence type="ECO:0000256" key="3">
    <source>
        <dbReference type="SAM" id="Coils"/>
    </source>
</evidence>
<dbReference type="GO" id="GO:0030313">
    <property type="term" value="C:cell envelope"/>
    <property type="evidence" value="ECO:0007669"/>
    <property type="project" value="UniProtKB-SubCell"/>
</dbReference>
<comment type="subcellular location">
    <subcellularLocation>
        <location evidence="1">Cell envelope</location>
    </subcellularLocation>
</comment>
<dbReference type="Gene3D" id="2.40.30.170">
    <property type="match status" value="1"/>
</dbReference>
<dbReference type="PRINTS" id="PR01490">
    <property type="entry name" value="RTXTOXIND"/>
</dbReference>
<comment type="caution">
    <text evidence="5">The sequence shown here is derived from an EMBL/GenBank/DDBJ whole genome shotgun (WGS) entry which is preliminary data.</text>
</comment>
<dbReference type="PROSITE" id="PS51257">
    <property type="entry name" value="PROKAR_LIPOPROTEIN"/>
    <property type="match status" value="1"/>
</dbReference>
<keyword evidence="6" id="KW-1185">Reference proteome</keyword>
<name>A0A7W5H5Q0_9BACT</name>
<dbReference type="InterPro" id="IPR014315">
    <property type="entry name" value="ABC_heterocyst_DevB"/>
</dbReference>
<evidence type="ECO:0000313" key="6">
    <source>
        <dbReference type="Proteomes" id="UP000536179"/>
    </source>
</evidence>
<reference evidence="5 6" key="1">
    <citation type="submission" date="2020-08" db="EMBL/GenBank/DDBJ databases">
        <title>Genomic Encyclopedia of Type Strains, Phase III (KMG-III): the genomes of soil and plant-associated and newly described type strains.</title>
        <authorList>
            <person name="Whitman W."/>
        </authorList>
    </citation>
    <scope>NUCLEOTIDE SEQUENCE [LARGE SCALE GENOMIC DNA]</scope>
    <source>
        <strain evidence="5 6">CECT 8075</strain>
    </source>
</reference>
<keyword evidence="2 3" id="KW-0175">Coiled coil</keyword>
<dbReference type="Proteomes" id="UP000536179">
    <property type="component" value="Unassembled WGS sequence"/>
</dbReference>
<dbReference type="InterPro" id="IPR050465">
    <property type="entry name" value="UPF0194_transport"/>
</dbReference>
<evidence type="ECO:0000256" key="4">
    <source>
        <dbReference type="SAM" id="MobiDB-lite"/>
    </source>
</evidence>
<accession>A0A7W5H5Q0</accession>
<evidence type="ECO:0000313" key="5">
    <source>
        <dbReference type="EMBL" id="MBB3206076.1"/>
    </source>
</evidence>
<feature type="compositionally biased region" description="Low complexity" evidence="4">
    <location>
        <begin position="407"/>
        <end position="420"/>
    </location>
</feature>
<protein>
    <submittedName>
        <fullName evidence="5">HlyD family secretion protein</fullName>
    </submittedName>
</protein>
<dbReference type="AlphaFoldDB" id="A0A7W5H5Q0"/>
<gene>
    <name evidence="5" type="ORF">FHS27_001884</name>
</gene>
<feature type="region of interest" description="Disordered" evidence="4">
    <location>
        <begin position="401"/>
        <end position="420"/>
    </location>
</feature>
<dbReference type="PANTHER" id="PTHR32347:SF27">
    <property type="entry name" value="RND EFFLUX PUMP MEMBRANE FUSION PROTEIN BARREL-SANDWICH DOMAIN-CONTAINING PROTEIN"/>
    <property type="match status" value="1"/>
</dbReference>
<proteinExistence type="predicted"/>
<dbReference type="Gene3D" id="2.40.50.100">
    <property type="match status" value="1"/>
</dbReference>
<evidence type="ECO:0000256" key="2">
    <source>
        <dbReference type="ARBA" id="ARBA00023054"/>
    </source>
</evidence>
<dbReference type="EMBL" id="JACHXU010000005">
    <property type="protein sequence ID" value="MBB3206076.1"/>
    <property type="molecule type" value="Genomic_DNA"/>
</dbReference>
<sequence length="420" mass="44603">MRFPIIHRSLLIGPLLAVSCGLTHVGCDVRLPNSLSGKSSADGSSGAGNDAPAVLTQVVAQGQLEPLGGVLSVIAPPGDRVVEIPVREGDVVSAGDLLVQLESLKVKTIELDVAETKLEEGKSRLAAEKAAAQARLKVAQTKLRQAKNQLEQSRTKLDIAESPGGSLDLLRRAAELGERKLSRLRNASDNPSTQRLVSENKLEEESLKISETRAQYEAARIDARNAIETADLAVQAATQEIVAAEKSILAAEASASLSSLEKQIELLRLNIETAKLVSPISGRILKIDTMPGQATTTMPLMHMADTGQMVCIAEVNVADLGRIEVGQSAEISSPGLANQLHGTVRQIHHLIASPSMPSPFPMEPVDRHTAEVTIQISPEDNAIAAERIRMQVEVTIFTDASDSAKRTSTSAPATDDATST</sequence>
<dbReference type="NCBIfam" id="TIGR02971">
    <property type="entry name" value="heterocyst_DevB"/>
    <property type="match status" value="1"/>
</dbReference>
<evidence type="ECO:0000256" key="1">
    <source>
        <dbReference type="ARBA" id="ARBA00004196"/>
    </source>
</evidence>
<dbReference type="RefSeq" id="WP_184304283.1">
    <property type="nucleotide sequence ID" value="NZ_JACHXU010000005.1"/>
</dbReference>
<feature type="coiled-coil region" evidence="3">
    <location>
        <begin position="122"/>
        <end position="277"/>
    </location>
</feature>